<dbReference type="InterPro" id="IPR006139">
    <property type="entry name" value="D-isomer_2_OHA_DH_cat_dom"/>
</dbReference>
<dbReference type="Pfam" id="PF00389">
    <property type="entry name" value="2-Hacid_dh"/>
    <property type="match status" value="1"/>
</dbReference>
<evidence type="ECO:0000256" key="1">
    <source>
        <dbReference type="ARBA" id="ARBA00005854"/>
    </source>
</evidence>
<dbReference type="InterPro" id="IPR006140">
    <property type="entry name" value="D-isomer_DH_NAD-bd"/>
</dbReference>
<proteinExistence type="inferred from homology"/>
<dbReference type="SUPFAM" id="SSF52283">
    <property type="entry name" value="Formate/glycerate dehydrogenase catalytic domain-like"/>
    <property type="match status" value="1"/>
</dbReference>
<keyword evidence="2" id="KW-0028">Amino-acid biosynthesis</keyword>
<dbReference type="Gene3D" id="3.40.50.720">
    <property type="entry name" value="NAD(P)-binding Rossmann-like Domain"/>
    <property type="match status" value="2"/>
</dbReference>
<evidence type="ECO:0000259" key="9">
    <source>
        <dbReference type="Pfam" id="PF02826"/>
    </source>
</evidence>
<dbReference type="VEuPathDB" id="FungiDB:DNF11_2320"/>
<dbReference type="PANTHER" id="PTHR42789">
    <property type="entry name" value="D-ISOMER SPECIFIC 2-HYDROXYACID DEHYDROGENASE FAMILY PROTEIN (AFU_ORTHOLOGUE AFUA_6G10090)"/>
    <property type="match status" value="1"/>
</dbReference>
<comment type="pathway">
    <text evidence="5">Amino-acid biosynthesis.</text>
</comment>
<keyword evidence="11" id="KW-1185">Reference proteome</keyword>
<dbReference type="NCBIfam" id="NF008759">
    <property type="entry name" value="PRK11790.1"/>
    <property type="match status" value="1"/>
</dbReference>
<dbReference type="InterPro" id="IPR029752">
    <property type="entry name" value="D-isomer_DH_CS1"/>
</dbReference>
<sequence length="470" mass="51484">MTNATQAFTRSSQYFSAADAPLAQPSDPVIPPDGSRRRSMSNGMLQQHARVLQQFNADSIKILLLENVSQGAVKILREQGFEVDFYTGAWSEDELVEKIGGYHAIGIRSKTRLTQRVFDAAHQLLVVGCFCIGTNQVDLSAATKNGVAVFNSPFANSRSVAELVIAEMVCLSRQLTDRAQEMRQGTWNKVSKRCFELRGKLLGIVGYGHIGSQLSVLAESMGMQVIYHDVVPLMPLGSARQADSLEELLSEADFVSIHVPELPETRGMIGERELSLMKPGAYLINNARGTVVQIPALVEALKSQHIGGCALDVYPREPAKNGVNAFNNDLNEWASELQSQANVIMTPHIGGSTEEAQRAIGVEVSNALCRYLNFGVSTGAVNFPEVNLRPITEQEVRSIRLCYVHHNQPGALLAVNEIIGSHNVDKQITDSLKDIAYLLADISDVSESDIQDIHMRLSKTPASILTRLLY</sequence>
<dbReference type="PROSITE" id="PS00670">
    <property type="entry name" value="D_2_HYDROXYACID_DH_2"/>
    <property type="match status" value="1"/>
</dbReference>
<dbReference type="GO" id="GO:0004617">
    <property type="term" value="F:phosphoglycerate dehydrogenase activity"/>
    <property type="evidence" value="ECO:0007669"/>
    <property type="project" value="UniProtKB-EC"/>
</dbReference>
<name>A0A3G2S5U0_MALR7</name>
<dbReference type="OrthoDB" id="1621027at2759"/>
<keyword evidence="4" id="KW-0520">NAD</keyword>
<evidence type="ECO:0000259" key="8">
    <source>
        <dbReference type="Pfam" id="PF00389"/>
    </source>
</evidence>
<protein>
    <submittedName>
        <fullName evidence="10">D-3-phosphoglycerate dehydrogenase 1</fullName>
        <ecNumber evidence="10">1.1.1.95</ecNumber>
    </submittedName>
</protein>
<feature type="region of interest" description="Disordered" evidence="7">
    <location>
        <begin position="22"/>
        <end position="43"/>
    </location>
</feature>
<evidence type="ECO:0000256" key="5">
    <source>
        <dbReference type="ARBA" id="ARBA00029440"/>
    </source>
</evidence>
<evidence type="ECO:0000256" key="2">
    <source>
        <dbReference type="ARBA" id="ARBA00022605"/>
    </source>
</evidence>
<dbReference type="Gene3D" id="3.30.70.260">
    <property type="match status" value="1"/>
</dbReference>
<dbReference type="Proteomes" id="UP000269793">
    <property type="component" value="Chromosome IV"/>
</dbReference>
<feature type="domain" description="D-isomer specific 2-hydroxyacid dehydrogenase catalytic" evidence="8">
    <location>
        <begin position="62"/>
        <end position="382"/>
    </location>
</feature>
<dbReference type="GO" id="GO:0047545">
    <property type="term" value="F:(S)-2-hydroxyglutarate dehydrogenase activity"/>
    <property type="evidence" value="ECO:0007669"/>
    <property type="project" value="UniProtKB-ARBA"/>
</dbReference>
<dbReference type="Pfam" id="PF02826">
    <property type="entry name" value="2-Hacid_dh_C"/>
    <property type="match status" value="1"/>
</dbReference>
<evidence type="ECO:0000313" key="11">
    <source>
        <dbReference type="Proteomes" id="UP000269793"/>
    </source>
</evidence>
<evidence type="ECO:0000256" key="3">
    <source>
        <dbReference type="ARBA" id="ARBA00023002"/>
    </source>
</evidence>
<dbReference type="PANTHER" id="PTHR42789:SF1">
    <property type="entry name" value="D-ISOMER SPECIFIC 2-HYDROXYACID DEHYDROGENASE FAMILY PROTEIN (AFU_ORTHOLOGUE AFUA_6G10090)"/>
    <property type="match status" value="1"/>
</dbReference>
<feature type="domain" description="D-isomer specific 2-hydroxyacid dehydrogenase NAD-binding" evidence="9">
    <location>
        <begin position="166"/>
        <end position="350"/>
    </location>
</feature>
<dbReference type="FunFam" id="3.40.50.720:FF:000041">
    <property type="entry name" value="D-3-phosphoglycerate dehydrogenase"/>
    <property type="match status" value="1"/>
</dbReference>
<dbReference type="GO" id="GO:0006564">
    <property type="term" value="P:L-serine biosynthetic process"/>
    <property type="evidence" value="ECO:0007669"/>
    <property type="project" value="UniProtKB-ARBA"/>
</dbReference>
<dbReference type="InterPro" id="IPR029753">
    <property type="entry name" value="D-isomer_DH_CS"/>
</dbReference>
<dbReference type="AlphaFoldDB" id="A0A3G2S5U0"/>
<dbReference type="InterPro" id="IPR045865">
    <property type="entry name" value="ACT-like_dom_sf"/>
</dbReference>
<comment type="similarity">
    <text evidence="1 6">Belongs to the D-isomer specific 2-hydroxyacid dehydrogenase family.</text>
</comment>
<accession>A0A3G2S5U0</accession>
<evidence type="ECO:0000256" key="6">
    <source>
        <dbReference type="RuleBase" id="RU003719"/>
    </source>
</evidence>
<dbReference type="SUPFAM" id="SSF51735">
    <property type="entry name" value="NAD(P)-binding Rossmann-fold domains"/>
    <property type="match status" value="1"/>
</dbReference>
<evidence type="ECO:0000256" key="4">
    <source>
        <dbReference type="ARBA" id="ARBA00023027"/>
    </source>
</evidence>
<dbReference type="SUPFAM" id="SSF55021">
    <property type="entry name" value="ACT-like"/>
    <property type="match status" value="1"/>
</dbReference>
<dbReference type="STRING" id="425264.A0A3G2S5U0"/>
<gene>
    <name evidence="10" type="primary">SER3</name>
    <name evidence="10" type="ORF">DNF11_2320</name>
</gene>
<dbReference type="InterPro" id="IPR050857">
    <property type="entry name" value="D-2-hydroxyacid_DH"/>
</dbReference>
<dbReference type="CDD" id="cd12176">
    <property type="entry name" value="PGDH_3"/>
    <property type="match status" value="1"/>
</dbReference>
<keyword evidence="3 6" id="KW-0560">Oxidoreductase</keyword>
<dbReference type="GO" id="GO:0051287">
    <property type="term" value="F:NAD binding"/>
    <property type="evidence" value="ECO:0007669"/>
    <property type="project" value="InterPro"/>
</dbReference>
<reference evidence="10 11" key="1">
    <citation type="submission" date="2018-10" db="EMBL/GenBank/DDBJ databases">
        <title>Complete genome sequence of Malassezia restricta CBS 7877.</title>
        <authorList>
            <person name="Morand S.C."/>
            <person name="Bertignac M."/>
            <person name="Iltis A."/>
            <person name="Kolder I."/>
            <person name="Pirovano W."/>
            <person name="Jourdain R."/>
            <person name="Clavaud C."/>
        </authorList>
    </citation>
    <scope>NUCLEOTIDE SEQUENCE [LARGE SCALE GENOMIC DNA]</scope>
    <source>
        <strain evidence="10 11">CBS 7877</strain>
    </source>
</reference>
<dbReference type="EMBL" id="CP033151">
    <property type="protein sequence ID" value="AYO43270.1"/>
    <property type="molecule type" value="Genomic_DNA"/>
</dbReference>
<dbReference type="InterPro" id="IPR036291">
    <property type="entry name" value="NAD(P)-bd_dom_sf"/>
</dbReference>
<evidence type="ECO:0000313" key="10">
    <source>
        <dbReference type="EMBL" id="AYO43270.1"/>
    </source>
</evidence>
<dbReference type="EC" id="1.1.1.95" evidence="10"/>
<organism evidence="10 11">
    <name type="scientific">Malassezia restricta (strain ATCC 96810 / NBRC 103918 / CBS 7877)</name>
    <name type="common">Seborrheic dermatitis infection agent</name>
    <dbReference type="NCBI Taxonomy" id="425264"/>
    <lineage>
        <taxon>Eukaryota</taxon>
        <taxon>Fungi</taxon>
        <taxon>Dikarya</taxon>
        <taxon>Basidiomycota</taxon>
        <taxon>Ustilaginomycotina</taxon>
        <taxon>Malasseziomycetes</taxon>
        <taxon>Malasseziales</taxon>
        <taxon>Malasseziaceae</taxon>
        <taxon>Malassezia</taxon>
    </lineage>
</organism>
<dbReference type="PROSITE" id="PS00065">
    <property type="entry name" value="D_2_HYDROXYACID_DH_1"/>
    <property type="match status" value="1"/>
</dbReference>
<evidence type="ECO:0000256" key="7">
    <source>
        <dbReference type="SAM" id="MobiDB-lite"/>
    </source>
</evidence>